<accession>A0ABR1AR91</accession>
<dbReference type="Gene3D" id="3.90.1300.10">
    <property type="entry name" value="Amidase signature (AS) domain"/>
    <property type="match status" value="1"/>
</dbReference>
<feature type="domain" description="Amidase" evidence="2">
    <location>
        <begin position="76"/>
        <end position="516"/>
    </location>
</feature>
<dbReference type="InterPro" id="IPR052739">
    <property type="entry name" value="FAAH2"/>
</dbReference>
<name>A0ABR1AR91_POLSC</name>
<dbReference type="InterPro" id="IPR036928">
    <property type="entry name" value="AS_sf"/>
</dbReference>
<protein>
    <recommendedName>
        <fullName evidence="2">Amidase domain-containing protein</fullName>
    </recommendedName>
</protein>
<dbReference type="Pfam" id="PF01425">
    <property type="entry name" value="Amidase"/>
    <property type="match status" value="1"/>
</dbReference>
<dbReference type="PANTHER" id="PTHR43372">
    <property type="entry name" value="FATTY-ACID AMIDE HYDROLASE"/>
    <property type="match status" value="1"/>
</dbReference>
<keyword evidence="4" id="KW-1185">Reference proteome</keyword>
<dbReference type="Proteomes" id="UP001359485">
    <property type="component" value="Unassembled WGS sequence"/>
</dbReference>
<evidence type="ECO:0000313" key="3">
    <source>
        <dbReference type="EMBL" id="KAK6626435.1"/>
    </source>
</evidence>
<gene>
    <name evidence="3" type="ORF">RUM44_008908</name>
</gene>
<dbReference type="PIRSF" id="PIRSF001221">
    <property type="entry name" value="Amidase_fungi"/>
    <property type="match status" value="1"/>
</dbReference>
<evidence type="ECO:0000256" key="1">
    <source>
        <dbReference type="ARBA" id="ARBA00009199"/>
    </source>
</evidence>
<comment type="similarity">
    <text evidence="1">Belongs to the amidase family.</text>
</comment>
<dbReference type="PROSITE" id="PS00571">
    <property type="entry name" value="AMIDASES"/>
    <property type="match status" value="1"/>
</dbReference>
<comment type="caution">
    <text evidence="3">The sequence shown here is derived from an EMBL/GenBank/DDBJ whole genome shotgun (WGS) entry which is preliminary data.</text>
</comment>
<sequence>MKDNIWMNQLAVTLNFKQSFKVENTTLVQLIVRALLWPIFGRPGEKLPPIQNSLLLCSATDLAHQIRTKKVTSHKVVESFIDRIKDINPILNCVIDERFKEALEEAKEVDRLIASDRFAAEELESRTPFLGVPFTTKDCISVKGLSCTAGIYSRKGMVAEEDADAIALMRKAGGIPLAVTNVSELCMWWESFNPIYGRTRNAYNTNHIVGGSSGGEGCLLSAGGSAMGIGSDIGGSVRIPCFFNGVFGHKPSTGVGSLKGHIPLPSDPNQRSYLVIGPMSRYAADLLPMLKVFAGDHLKQLKLNEPVDIKKLKYYYMEDDTGSVLVSPVEKEIKGCIGRVVNHFKNVHGITVQRVCLTKLKYSMAVWFAKMRVPEGSQIPVELANHKGRVNIAKELLKFPFGLSRHTLPILCIGILEKLNPEYNSPSHVKFVKMCKELVQEFEELLDEDGVFIYPTHPTAAPYHIEPLFKPINVAYTAIFNVLGLPSTHCPMGLNSQGLPIGVQIVANVNNDRLTLSVASELEKAFGGWQPPESQFV</sequence>
<organism evidence="3 4">
    <name type="scientific">Polyplax serrata</name>
    <name type="common">Common mouse louse</name>
    <dbReference type="NCBI Taxonomy" id="468196"/>
    <lineage>
        <taxon>Eukaryota</taxon>
        <taxon>Metazoa</taxon>
        <taxon>Ecdysozoa</taxon>
        <taxon>Arthropoda</taxon>
        <taxon>Hexapoda</taxon>
        <taxon>Insecta</taxon>
        <taxon>Pterygota</taxon>
        <taxon>Neoptera</taxon>
        <taxon>Paraneoptera</taxon>
        <taxon>Psocodea</taxon>
        <taxon>Troctomorpha</taxon>
        <taxon>Phthiraptera</taxon>
        <taxon>Anoplura</taxon>
        <taxon>Polyplacidae</taxon>
        <taxon>Polyplax</taxon>
    </lineage>
</organism>
<dbReference type="SUPFAM" id="SSF75304">
    <property type="entry name" value="Amidase signature (AS) enzymes"/>
    <property type="match status" value="1"/>
</dbReference>
<evidence type="ECO:0000259" key="2">
    <source>
        <dbReference type="Pfam" id="PF01425"/>
    </source>
</evidence>
<evidence type="ECO:0000313" key="4">
    <source>
        <dbReference type="Proteomes" id="UP001359485"/>
    </source>
</evidence>
<dbReference type="PANTHER" id="PTHR43372:SF4">
    <property type="entry name" value="FATTY-ACID AMIDE HYDROLASE 2"/>
    <property type="match status" value="1"/>
</dbReference>
<dbReference type="InterPro" id="IPR020556">
    <property type="entry name" value="Amidase_CS"/>
</dbReference>
<dbReference type="InterPro" id="IPR023631">
    <property type="entry name" value="Amidase_dom"/>
</dbReference>
<proteinExistence type="inferred from homology"/>
<dbReference type="EMBL" id="JAWJWF010000045">
    <property type="protein sequence ID" value="KAK6626435.1"/>
    <property type="molecule type" value="Genomic_DNA"/>
</dbReference>
<reference evidence="3 4" key="1">
    <citation type="submission" date="2023-09" db="EMBL/GenBank/DDBJ databases">
        <title>Genomes of two closely related lineages of the louse Polyplax serrata with different host specificities.</title>
        <authorList>
            <person name="Martinu J."/>
            <person name="Tarabai H."/>
            <person name="Stefka J."/>
            <person name="Hypsa V."/>
        </authorList>
    </citation>
    <scope>NUCLEOTIDE SEQUENCE [LARGE SCALE GENOMIC DNA]</scope>
    <source>
        <strain evidence="3">98ZLc_SE</strain>
    </source>
</reference>